<evidence type="ECO:0000256" key="4">
    <source>
        <dbReference type="ARBA" id="ARBA00022771"/>
    </source>
</evidence>
<dbReference type="GO" id="GO:0000978">
    <property type="term" value="F:RNA polymerase II cis-regulatory region sequence-specific DNA binding"/>
    <property type="evidence" value="ECO:0007669"/>
    <property type="project" value="TreeGrafter"/>
</dbReference>
<proteinExistence type="inferred from homology"/>
<dbReference type="EMBL" id="JALNTZ010000003">
    <property type="protein sequence ID" value="KAJ3657840.1"/>
    <property type="molecule type" value="Genomic_DNA"/>
</dbReference>
<dbReference type="GO" id="GO:0008270">
    <property type="term" value="F:zinc ion binding"/>
    <property type="evidence" value="ECO:0007669"/>
    <property type="project" value="UniProtKB-KW"/>
</dbReference>
<keyword evidence="6" id="KW-0238">DNA-binding</keyword>
<evidence type="ECO:0000259" key="11">
    <source>
        <dbReference type="PROSITE" id="PS50157"/>
    </source>
</evidence>
<protein>
    <recommendedName>
        <fullName evidence="11">C2H2-type domain-containing protein</fullName>
    </recommendedName>
</protein>
<dbReference type="GO" id="GO:0000981">
    <property type="term" value="F:DNA-binding transcription factor activity, RNA polymerase II-specific"/>
    <property type="evidence" value="ECO:0007669"/>
    <property type="project" value="TreeGrafter"/>
</dbReference>
<dbReference type="Proteomes" id="UP001168821">
    <property type="component" value="Unassembled WGS sequence"/>
</dbReference>
<feature type="region of interest" description="Disordered" evidence="10">
    <location>
        <begin position="157"/>
        <end position="207"/>
    </location>
</feature>
<evidence type="ECO:0000313" key="13">
    <source>
        <dbReference type="Proteomes" id="UP001168821"/>
    </source>
</evidence>
<evidence type="ECO:0000256" key="7">
    <source>
        <dbReference type="ARBA" id="ARBA00023242"/>
    </source>
</evidence>
<dbReference type="PROSITE" id="PS00028">
    <property type="entry name" value="ZINC_FINGER_C2H2_1"/>
    <property type="match status" value="3"/>
</dbReference>
<feature type="domain" description="C2H2-type" evidence="11">
    <location>
        <begin position="328"/>
        <end position="355"/>
    </location>
</feature>
<comment type="caution">
    <text evidence="12">The sequence shown here is derived from an EMBL/GenBank/DDBJ whole genome shotgun (WGS) entry which is preliminary data.</text>
</comment>
<dbReference type="GO" id="GO:0005634">
    <property type="term" value="C:nucleus"/>
    <property type="evidence" value="ECO:0007669"/>
    <property type="project" value="UniProtKB-SubCell"/>
</dbReference>
<dbReference type="PANTHER" id="PTHR24388:SF54">
    <property type="entry name" value="PROTEIN ESCARGOT"/>
    <property type="match status" value="1"/>
</dbReference>
<accession>A0AA38IJE6</accession>
<dbReference type="PANTHER" id="PTHR24388">
    <property type="entry name" value="ZINC FINGER PROTEIN"/>
    <property type="match status" value="1"/>
</dbReference>
<dbReference type="InterPro" id="IPR050527">
    <property type="entry name" value="Snail/Krueppel_Znf"/>
</dbReference>
<dbReference type="InterPro" id="IPR036236">
    <property type="entry name" value="Znf_C2H2_sf"/>
</dbReference>
<dbReference type="AlphaFoldDB" id="A0AA38IJE6"/>
<evidence type="ECO:0000256" key="2">
    <source>
        <dbReference type="ARBA" id="ARBA00022723"/>
    </source>
</evidence>
<evidence type="ECO:0000256" key="5">
    <source>
        <dbReference type="ARBA" id="ARBA00022833"/>
    </source>
</evidence>
<dbReference type="Gene3D" id="3.30.160.60">
    <property type="entry name" value="Classic Zinc Finger"/>
    <property type="match status" value="2"/>
</dbReference>
<name>A0AA38IJE6_9CUCU</name>
<keyword evidence="13" id="KW-1185">Reference proteome</keyword>
<sequence>MKTCLFCRNTRIFNIHNDYGNSSHTAKDDMLQFFGYQIESHLRPDDAICNLCMNIMDNVAKLKRRLLPLIFRSEPSYMEDCKPINFGKKWDVFASMNFEEEDPFLESRSPTPSNLLKCKRIVPYESPIEMKIAEIERHRSLSRTSVAKSEAESEIVNAFSKKRARRRKRGHNWSRRKTGRYSSASTNTRRSGSTSSRRTRSRPVSTMSIMSTDSYESFYPPAMNVASPAMPRSEESSLRYLDGCLQNKRTRSVSKRQEEEIQLFFKEDELYECGEEDCSFISEDIDVLAQHKISRHRQLALFWCNFCGKKYTSGEDLEIHKRTHSEQYACVICHKEFYYDRDLLDHWQEHVKKSVPCKICGKRFVDKAICNKHQKNVHRRKIPSRIDYDKVVESNSKQSNGFEVRILVQDGVSLLED</sequence>
<comment type="similarity">
    <text evidence="8">Belongs to the snail C2H2-type zinc-finger protein family.</text>
</comment>
<dbReference type="InterPro" id="IPR013087">
    <property type="entry name" value="Znf_C2H2_type"/>
</dbReference>
<reference evidence="12" key="1">
    <citation type="journal article" date="2023" name="G3 (Bethesda)">
        <title>Whole genome assemblies of Zophobas morio and Tenebrio molitor.</title>
        <authorList>
            <person name="Kaur S."/>
            <person name="Stinson S.A."/>
            <person name="diCenzo G.C."/>
        </authorList>
    </citation>
    <scope>NUCLEOTIDE SEQUENCE</scope>
    <source>
        <strain evidence="12">QUZm001</strain>
    </source>
</reference>
<dbReference type="SUPFAM" id="SSF57667">
    <property type="entry name" value="beta-beta-alpha zinc fingers"/>
    <property type="match status" value="1"/>
</dbReference>
<evidence type="ECO:0000256" key="8">
    <source>
        <dbReference type="ARBA" id="ARBA00037948"/>
    </source>
</evidence>
<gene>
    <name evidence="12" type="ORF">Zmor_009618</name>
</gene>
<evidence type="ECO:0000256" key="3">
    <source>
        <dbReference type="ARBA" id="ARBA00022737"/>
    </source>
</evidence>
<evidence type="ECO:0000256" key="9">
    <source>
        <dbReference type="PROSITE-ProRule" id="PRU00042"/>
    </source>
</evidence>
<keyword evidence="3" id="KW-0677">Repeat</keyword>
<keyword evidence="7" id="KW-0539">Nucleus</keyword>
<keyword evidence="4 9" id="KW-0863">Zinc-finger</keyword>
<feature type="domain" description="C2H2-type" evidence="11">
    <location>
        <begin position="355"/>
        <end position="383"/>
    </location>
</feature>
<dbReference type="Pfam" id="PF00096">
    <property type="entry name" value="zf-C2H2"/>
    <property type="match status" value="1"/>
</dbReference>
<organism evidence="12 13">
    <name type="scientific">Zophobas morio</name>
    <dbReference type="NCBI Taxonomy" id="2755281"/>
    <lineage>
        <taxon>Eukaryota</taxon>
        <taxon>Metazoa</taxon>
        <taxon>Ecdysozoa</taxon>
        <taxon>Arthropoda</taxon>
        <taxon>Hexapoda</taxon>
        <taxon>Insecta</taxon>
        <taxon>Pterygota</taxon>
        <taxon>Neoptera</taxon>
        <taxon>Endopterygota</taxon>
        <taxon>Coleoptera</taxon>
        <taxon>Polyphaga</taxon>
        <taxon>Cucujiformia</taxon>
        <taxon>Tenebrionidae</taxon>
        <taxon>Zophobas</taxon>
    </lineage>
</organism>
<evidence type="ECO:0000256" key="6">
    <source>
        <dbReference type="ARBA" id="ARBA00023125"/>
    </source>
</evidence>
<evidence type="ECO:0000256" key="10">
    <source>
        <dbReference type="SAM" id="MobiDB-lite"/>
    </source>
</evidence>
<evidence type="ECO:0000313" key="12">
    <source>
        <dbReference type="EMBL" id="KAJ3657840.1"/>
    </source>
</evidence>
<dbReference type="SMART" id="SM00355">
    <property type="entry name" value="ZnF_C2H2"/>
    <property type="match status" value="4"/>
</dbReference>
<feature type="domain" description="C2H2-type" evidence="11">
    <location>
        <begin position="302"/>
        <end position="329"/>
    </location>
</feature>
<feature type="compositionally biased region" description="Low complexity" evidence="10">
    <location>
        <begin position="182"/>
        <end position="207"/>
    </location>
</feature>
<feature type="compositionally biased region" description="Basic residues" evidence="10">
    <location>
        <begin position="160"/>
        <end position="179"/>
    </location>
</feature>
<dbReference type="PROSITE" id="PS50157">
    <property type="entry name" value="ZINC_FINGER_C2H2_2"/>
    <property type="match status" value="3"/>
</dbReference>
<keyword evidence="5" id="KW-0862">Zinc</keyword>
<evidence type="ECO:0000256" key="1">
    <source>
        <dbReference type="ARBA" id="ARBA00004123"/>
    </source>
</evidence>
<keyword evidence="2" id="KW-0479">Metal-binding</keyword>
<comment type="subcellular location">
    <subcellularLocation>
        <location evidence="1">Nucleus</location>
    </subcellularLocation>
</comment>